<dbReference type="Proteomes" id="UP001189429">
    <property type="component" value="Unassembled WGS sequence"/>
</dbReference>
<accession>A0ABN9RC42</accession>
<protein>
    <submittedName>
        <fullName evidence="2">Uncharacterized protein</fullName>
    </submittedName>
</protein>
<dbReference type="EMBL" id="CAUYUJ010005806">
    <property type="protein sequence ID" value="CAK0815042.1"/>
    <property type="molecule type" value="Genomic_DNA"/>
</dbReference>
<comment type="caution">
    <text evidence="2">The sequence shown here is derived from an EMBL/GenBank/DDBJ whole genome shotgun (WGS) entry which is preliminary data.</text>
</comment>
<feature type="compositionally biased region" description="Basic residues" evidence="1">
    <location>
        <begin position="38"/>
        <end position="55"/>
    </location>
</feature>
<organism evidence="2 3">
    <name type="scientific">Prorocentrum cordatum</name>
    <dbReference type="NCBI Taxonomy" id="2364126"/>
    <lineage>
        <taxon>Eukaryota</taxon>
        <taxon>Sar</taxon>
        <taxon>Alveolata</taxon>
        <taxon>Dinophyceae</taxon>
        <taxon>Prorocentrales</taxon>
        <taxon>Prorocentraceae</taxon>
        <taxon>Prorocentrum</taxon>
    </lineage>
</organism>
<feature type="region of interest" description="Disordered" evidence="1">
    <location>
        <begin position="70"/>
        <end position="90"/>
    </location>
</feature>
<gene>
    <name evidence="2" type="ORF">PCOR1329_LOCUS18475</name>
</gene>
<evidence type="ECO:0000313" key="2">
    <source>
        <dbReference type="EMBL" id="CAK0815042.1"/>
    </source>
</evidence>
<keyword evidence="3" id="KW-1185">Reference proteome</keyword>
<feature type="region of interest" description="Disordered" evidence="1">
    <location>
        <begin position="1"/>
        <end position="58"/>
    </location>
</feature>
<proteinExistence type="predicted"/>
<sequence>VLQAAGNGGLERPPPGLRRGGRVPLRHQLAAQEPAQPPRRRHHHRRRHPFSRHTRSLPYRSEVESFNRAWTDTGRGGSRPKGLAHPSTFEDSRTRQILSRMPDLRLVFIICDPVGRVEKDLWWRHVCHEGRKPEGPCWSSLGAFLAAPEAPQELDKELMGERLQSLLELTGKRMRVLHPWGGPEAGTPGRAPGFCSPQENCRVQAPRTTVQRPGGAAVGSVGQFRVRSC</sequence>
<feature type="non-terminal residue" evidence="2">
    <location>
        <position position="1"/>
    </location>
</feature>
<evidence type="ECO:0000313" key="3">
    <source>
        <dbReference type="Proteomes" id="UP001189429"/>
    </source>
</evidence>
<name>A0ABN9RC42_9DINO</name>
<reference evidence="2" key="1">
    <citation type="submission" date="2023-10" db="EMBL/GenBank/DDBJ databases">
        <authorList>
            <person name="Chen Y."/>
            <person name="Shah S."/>
            <person name="Dougan E. K."/>
            <person name="Thang M."/>
            <person name="Chan C."/>
        </authorList>
    </citation>
    <scope>NUCLEOTIDE SEQUENCE [LARGE SCALE GENOMIC DNA]</scope>
</reference>
<evidence type="ECO:0000256" key="1">
    <source>
        <dbReference type="SAM" id="MobiDB-lite"/>
    </source>
</evidence>